<protein>
    <submittedName>
        <fullName evidence="8">EamA-like transporter family protein</fullName>
    </submittedName>
</protein>
<evidence type="ECO:0000256" key="2">
    <source>
        <dbReference type="ARBA" id="ARBA00007362"/>
    </source>
</evidence>
<dbReference type="OrthoDB" id="9784288at2"/>
<evidence type="ECO:0000256" key="5">
    <source>
        <dbReference type="ARBA" id="ARBA00023136"/>
    </source>
</evidence>
<dbReference type="InterPro" id="IPR000620">
    <property type="entry name" value="EamA_dom"/>
</dbReference>
<evidence type="ECO:0000256" key="4">
    <source>
        <dbReference type="ARBA" id="ARBA00022989"/>
    </source>
</evidence>
<evidence type="ECO:0000256" key="6">
    <source>
        <dbReference type="SAM" id="Phobius"/>
    </source>
</evidence>
<feature type="domain" description="EamA" evidence="7">
    <location>
        <begin position="164"/>
        <end position="296"/>
    </location>
</feature>
<evidence type="ECO:0000256" key="1">
    <source>
        <dbReference type="ARBA" id="ARBA00004141"/>
    </source>
</evidence>
<feature type="transmembrane region" description="Helical" evidence="6">
    <location>
        <begin position="23"/>
        <end position="45"/>
    </location>
</feature>
<feature type="transmembrane region" description="Helical" evidence="6">
    <location>
        <begin position="138"/>
        <end position="156"/>
    </location>
</feature>
<dbReference type="Pfam" id="PF00892">
    <property type="entry name" value="EamA"/>
    <property type="match status" value="2"/>
</dbReference>
<dbReference type="EMBL" id="SNYW01000007">
    <property type="protein sequence ID" value="TDQ83289.1"/>
    <property type="molecule type" value="Genomic_DNA"/>
</dbReference>
<dbReference type="Proteomes" id="UP000295783">
    <property type="component" value="Unassembled WGS sequence"/>
</dbReference>
<keyword evidence="5 6" id="KW-0472">Membrane</keyword>
<comment type="subcellular location">
    <subcellularLocation>
        <location evidence="1">Membrane</location>
        <topology evidence="1">Multi-pass membrane protein</topology>
    </subcellularLocation>
</comment>
<gene>
    <name evidence="8" type="ORF">A8950_1575</name>
</gene>
<sequence>MTAVSLSRPAVAKSVRPGSPARGLLYGLIGVVIFAGSLPATRAAVLALDPWFVSSARAVGAACLGICWLIVQRAGWPSWDKWRDLLVVAFSVVIGFPVLTGLAMTWVPASHGILFVGLIPLATCLVGAAIGTVRPRSAFWFWAVFGAASVATYAVLTGGGGFGKADLLMIAAILVCGAGYAVGARLSQAMAPAAVISWALVASLPLALPAMLWTLPNAPMAVPAGSWIGLGYVTVFSMFVGFLFWYRGMVLGGTARVSQVQLFQPFIGLLLAALFLGEALGAGVVLGSVMVTISVAQARRFA</sequence>
<proteinExistence type="inferred from homology"/>
<name>A0A4R6WU18_9PROT</name>
<feature type="transmembrane region" description="Helical" evidence="6">
    <location>
        <begin position="162"/>
        <end position="183"/>
    </location>
</feature>
<dbReference type="InterPro" id="IPR037185">
    <property type="entry name" value="EmrE-like"/>
</dbReference>
<keyword evidence="3 6" id="KW-0812">Transmembrane</keyword>
<feature type="transmembrane region" description="Helical" evidence="6">
    <location>
        <begin position="266"/>
        <end position="296"/>
    </location>
</feature>
<evidence type="ECO:0000313" key="9">
    <source>
        <dbReference type="Proteomes" id="UP000295783"/>
    </source>
</evidence>
<accession>A0A4R6WU18</accession>
<feature type="transmembrane region" description="Helical" evidence="6">
    <location>
        <begin position="83"/>
        <end position="107"/>
    </location>
</feature>
<feature type="transmembrane region" description="Helical" evidence="6">
    <location>
        <begin position="51"/>
        <end position="71"/>
    </location>
</feature>
<keyword evidence="4 6" id="KW-1133">Transmembrane helix</keyword>
<organism evidence="8 9">
    <name type="scientific">Dongia mobilis</name>
    <dbReference type="NCBI Taxonomy" id="578943"/>
    <lineage>
        <taxon>Bacteria</taxon>
        <taxon>Pseudomonadati</taxon>
        <taxon>Pseudomonadota</taxon>
        <taxon>Alphaproteobacteria</taxon>
        <taxon>Rhodospirillales</taxon>
        <taxon>Dongiaceae</taxon>
        <taxon>Dongia</taxon>
    </lineage>
</organism>
<comment type="similarity">
    <text evidence="2">Belongs to the EamA transporter family.</text>
</comment>
<dbReference type="PANTHER" id="PTHR32322">
    <property type="entry name" value="INNER MEMBRANE TRANSPORTER"/>
    <property type="match status" value="1"/>
</dbReference>
<dbReference type="PANTHER" id="PTHR32322:SF2">
    <property type="entry name" value="EAMA DOMAIN-CONTAINING PROTEIN"/>
    <property type="match status" value="1"/>
</dbReference>
<evidence type="ECO:0000256" key="3">
    <source>
        <dbReference type="ARBA" id="ARBA00022692"/>
    </source>
</evidence>
<reference evidence="8 9" key="1">
    <citation type="submission" date="2019-03" db="EMBL/GenBank/DDBJ databases">
        <title>Genomic Encyclopedia of Type Strains, Phase III (KMG-III): the genomes of soil and plant-associated and newly described type strains.</title>
        <authorList>
            <person name="Whitman W."/>
        </authorList>
    </citation>
    <scope>NUCLEOTIDE SEQUENCE [LARGE SCALE GENOMIC DNA]</scope>
    <source>
        <strain evidence="8 9">CGMCC 1.7660</strain>
    </source>
</reference>
<evidence type="ECO:0000259" key="7">
    <source>
        <dbReference type="Pfam" id="PF00892"/>
    </source>
</evidence>
<feature type="transmembrane region" description="Helical" evidence="6">
    <location>
        <begin position="227"/>
        <end position="246"/>
    </location>
</feature>
<feature type="transmembrane region" description="Helical" evidence="6">
    <location>
        <begin position="113"/>
        <end position="131"/>
    </location>
</feature>
<dbReference type="SUPFAM" id="SSF103481">
    <property type="entry name" value="Multidrug resistance efflux transporter EmrE"/>
    <property type="match status" value="1"/>
</dbReference>
<keyword evidence="9" id="KW-1185">Reference proteome</keyword>
<dbReference type="AlphaFoldDB" id="A0A4R6WU18"/>
<comment type="caution">
    <text evidence="8">The sequence shown here is derived from an EMBL/GenBank/DDBJ whole genome shotgun (WGS) entry which is preliminary data.</text>
</comment>
<feature type="transmembrane region" description="Helical" evidence="6">
    <location>
        <begin position="195"/>
        <end position="215"/>
    </location>
</feature>
<dbReference type="GO" id="GO:0016020">
    <property type="term" value="C:membrane"/>
    <property type="evidence" value="ECO:0007669"/>
    <property type="project" value="UniProtKB-SubCell"/>
</dbReference>
<dbReference type="RefSeq" id="WP_133613056.1">
    <property type="nucleotide sequence ID" value="NZ_SNYW01000007.1"/>
</dbReference>
<dbReference type="InterPro" id="IPR050638">
    <property type="entry name" value="AA-Vitamin_Transporters"/>
</dbReference>
<evidence type="ECO:0000313" key="8">
    <source>
        <dbReference type="EMBL" id="TDQ83289.1"/>
    </source>
</evidence>
<feature type="domain" description="EamA" evidence="7">
    <location>
        <begin position="22"/>
        <end position="151"/>
    </location>
</feature>